<evidence type="ECO:0000256" key="2">
    <source>
        <dbReference type="SAM" id="MobiDB-lite"/>
    </source>
</evidence>
<sequence length="858" mass="95774">MDWLEVITTTMQDLSDGSAEWWSRVRALASEAYSRWTSASPVEKLSILPPREDALENGKWSRVNSRAASMVLMAVPSAVKQVSFRTSLVKSHLLVDTKPSYGETSERTAEEKAKVPCKFFAKTYKGCARAGRKNHSAKDCPNKKGNASAETSSTPTSPQRTPSTRPSASAGTTPTTSNKNVRIDENPQVEQIPARSTSSSATTGSDQVDLKEVLADVGKMLKAMTATNLKAMRVKEGNDHVLEDFSVKRASEETFGETENTGLLDSGASHPMRPAEHDEYARGQPVRVTLAGEDVRILRQNDPGTILVQESNPSIQPIVPLGAVIENLGYTLHWSPKSLRLVHPSKKAIQVKIKNHCPEVAAVDALNLIQELEMKNVQELNVQVESLQARLEVIKKEETREWWELLKEYTKTGERPVLLKAILTSPITKNLPTDVQIAPPLTQVKNDPFNAIPLAGKIVLDVDLAKSRLWDFGYYCVPAPPILANVLGTNAGSGGKRNVGFLMEMPADAEYLRRDVTYDASVWKTEMWKNFSSVSGIKEISFYMGTYGHKASRPTTMATTYPALIQLEPKGLERIKRTPSTLLDPKEMRRWSIPFKEIVAEAIADYHSGCWSEEEEIVKAGAQLNKLTRELREAWHRRLMNDHQPYRADCSVCINAQATGYQHRRRLHPTMYTMALDLAGPFKQKGRDMDHDDYKYIMVAAYRCPKEYMNEKALAELDMDLYVPDEPSEVEGRDPMEVVGEAPSVDEGVSDLDDEEENHEPEAHGPETMDDAVEALAHPEEWVFPDSPWTAGPATFFGNEAQLLRKPSVESENYSGLLGGFLLTAMIYLFNGNPFVYTSWEEATNQGYDVQVLRGERR</sequence>
<protein>
    <recommendedName>
        <fullName evidence="5">Copia protein</fullName>
    </recommendedName>
</protein>
<reference evidence="3 4" key="1">
    <citation type="submission" date="2016-02" db="EMBL/GenBank/DDBJ databases">
        <title>Genome analysis of coral dinoflagellate symbionts highlights evolutionary adaptations to a symbiotic lifestyle.</title>
        <authorList>
            <person name="Aranda M."/>
            <person name="Li Y."/>
            <person name="Liew Y.J."/>
            <person name="Baumgarten S."/>
            <person name="Simakov O."/>
            <person name="Wilson M."/>
            <person name="Piel J."/>
            <person name="Ashoor H."/>
            <person name="Bougouffa S."/>
            <person name="Bajic V.B."/>
            <person name="Ryu T."/>
            <person name="Ravasi T."/>
            <person name="Bayer T."/>
            <person name="Micklem G."/>
            <person name="Kim H."/>
            <person name="Bhak J."/>
            <person name="Lajeunesse T.C."/>
            <person name="Voolstra C.R."/>
        </authorList>
    </citation>
    <scope>NUCLEOTIDE SEQUENCE [LARGE SCALE GENOMIC DNA]</scope>
    <source>
        <strain evidence="3 4">CCMP2467</strain>
    </source>
</reference>
<evidence type="ECO:0000256" key="1">
    <source>
        <dbReference type="SAM" id="Coils"/>
    </source>
</evidence>
<proteinExistence type="predicted"/>
<feature type="region of interest" description="Disordered" evidence="2">
    <location>
        <begin position="253"/>
        <end position="277"/>
    </location>
</feature>
<gene>
    <name evidence="3" type="ORF">AK812_SmicGene3302</name>
</gene>
<evidence type="ECO:0008006" key="5">
    <source>
        <dbReference type="Google" id="ProtNLM"/>
    </source>
</evidence>
<comment type="caution">
    <text evidence="3">The sequence shown here is derived from an EMBL/GenBank/DDBJ whole genome shotgun (WGS) entry which is preliminary data.</text>
</comment>
<dbReference type="Proteomes" id="UP000186817">
    <property type="component" value="Unassembled WGS sequence"/>
</dbReference>
<name>A0A1Q9EZM0_SYMMI</name>
<evidence type="ECO:0000313" key="4">
    <source>
        <dbReference type="Proteomes" id="UP000186817"/>
    </source>
</evidence>
<feature type="compositionally biased region" description="Low complexity" evidence="2">
    <location>
        <begin position="196"/>
        <end position="205"/>
    </location>
</feature>
<keyword evidence="4" id="KW-1185">Reference proteome</keyword>
<organism evidence="3 4">
    <name type="scientific">Symbiodinium microadriaticum</name>
    <name type="common">Dinoflagellate</name>
    <name type="synonym">Zooxanthella microadriatica</name>
    <dbReference type="NCBI Taxonomy" id="2951"/>
    <lineage>
        <taxon>Eukaryota</taxon>
        <taxon>Sar</taxon>
        <taxon>Alveolata</taxon>
        <taxon>Dinophyceae</taxon>
        <taxon>Suessiales</taxon>
        <taxon>Symbiodiniaceae</taxon>
        <taxon>Symbiodinium</taxon>
    </lineage>
</organism>
<feature type="region of interest" description="Disordered" evidence="2">
    <location>
        <begin position="130"/>
        <end position="205"/>
    </location>
</feature>
<feature type="region of interest" description="Disordered" evidence="2">
    <location>
        <begin position="726"/>
        <end position="766"/>
    </location>
</feature>
<dbReference type="EMBL" id="LSRX01000038">
    <property type="protein sequence ID" value="OLQ12792.1"/>
    <property type="molecule type" value="Genomic_DNA"/>
</dbReference>
<feature type="compositionally biased region" description="Low complexity" evidence="2">
    <location>
        <begin position="151"/>
        <end position="177"/>
    </location>
</feature>
<feature type="coiled-coil region" evidence="1">
    <location>
        <begin position="370"/>
        <end position="397"/>
    </location>
</feature>
<evidence type="ECO:0000313" key="3">
    <source>
        <dbReference type="EMBL" id="OLQ12792.1"/>
    </source>
</evidence>
<feature type="compositionally biased region" description="Acidic residues" evidence="2">
    <location>
        <begin position="748"/>
        <end position="759"/>
    </location>
</feature>
<dbReference type="AlphaFoldDB" id="A0A1Q9EZM0"/>
<dbReference type="OrthoDB" id="424366at2759"/>
<keyword evidence="1" id="KW-0175">Coiled coil</keyword>
<accession>A0A1Q9EZM0</accession>